<keyword evidence="1" id="KW-0812">Transmembrane</keyword>
<evidence type="ECO:0000313" key="3">
    <source>
        <dbReference type="EMBL" id="KAF7333785.1"/>
    </source>
</evidence>
<dbReference type="Pfam" id="PF20153">
    <property type="entry name" value="DUF6535"/>
    <property type="match status" value="1"/>
</dbReference>
<dbReference type="Proteomes" id="UP000620124">
    <property type="component" value="Unassembled WGS sequence"/>
</dbReference>
<dbReference type="AlphaFoldDB" id="A0A8H6X444"/>
<dbReference type="OrthoDB" id="3064335at2759"/>
<evidence type="ECO:0000259" key="2">
    <source>
        <dbReference type="Pfam" id="PF20153"/>
    </source>
</evidence>
<gene>
    <name evidence="3" type="ORF">MVEN_02335300</name>
</gene>
<evidence type="ECO:0000313" key="4">
    <source>
        <dbReference type="Proteomes" id="UP000620124"/>
    </source>
</evidence>
<keyword evidence="1" id="KW-1133">Transmembrane helix</keyword>
<proteinExistence type="predicted"/>
<comment type="caution">
    <text evidence="3">The sequence shown here is derived from an EMBL/GenBank/DDBJ whole genome shotgun (WGS) entry which is preliminary data.</text>
</comment>
<feature type="transmembrane region" description="Helical" evidence="1">
    <location>
        <begin position="170"/>
        <end position="192"/>
    </location>
</feature>
<keyword evidence="4" id="KW-1185">Reference proteome</keyword>
<evidence type="ECO:0000256" key="1">
    <source>
        <dbReference type="SAM" id="Phobius"/>
    </source>
</evidence>
<feature type="domain" description="DUF6535" evidence="2">
    <location>
        <begin position="82"/>
        <end position="248"/>
    </location>
</feature>
<keyword evidence="1" id="KW-0472">Membrane</keyword>
<feature type="transmembrane region" description="Helical" evidence="1">
    <location>
        <begin position="260"/>
        <end position="283"/>
    </location>
</feature>
<organism evidence="3 4">
    <name type="scientific">Mycena venus</name>
    <dbReference type="NCBI Taxonomy" id="2733690"/>
    <lineage>
        <taxon>Eukaryota</taxon>
        <taxon>Fungi</taxon>
        <taxon>Dikarya</taxon>
        <taxon>Basidiomycota</taxon>
        <taxon>Agaricomycotina</taxon>
        <taxon>Agaricomycetes</taxon>
        <taxon>Agaricomycetidae</taxon>
        <taxon>Agaricales</taxon>
        <taxon>Marasmiineae</taxon>
        <taxon>Mycenaceae</taxon>
        <taxon>Mycena</taxon>
    </lineage>
</organism>
<accession>A0A8H6X444</accession>
<name>A0A8H6X444_9AGAR</name>
<feature type="transmembrane region" description="Helical" evidence="1">
    <location>
        <begin position="231"/>
        <end position="254"/>
    </location>
</feature>
<protein>
    <recommendedName>
        <fullName evidence="2">DUF6535 domain-containing protein</fullName>
    </recommendedName>
</protein>
<feature type="transmembrane region" description="Helical" evidence="1">
    <location>
        <begin position="97"/>
        <end position="115"/>
    </location>
</feature>
<dbReference type="EMBL" id="JACAZI010000028">
    <property type="protein sequence ID" value="KAF7333785.1"/>
    <property type="molecule type" value="Genomic_DNA"/>
</dbReference>
<feature type="transmembrane region" description="Helical" evidence="1">
    <location>
        <begin position="295"/>
        <end position="314"/>
    </location>
</feature>
<dbReference type="InterPro" id="IPR045338">
    <property type="entry name" value="DUF6535"/>
</dbReference>
<reference evidence="3" key="1">
    <citation type="submission" date="2020-05" db="EMBL/GenBank/DDBJ databases">
        <title>Mycena genomes resolve the evolution of fungal bioluminescence.</title>
        <authorList>
            <person name="Tsai I.J."/>
        </authorList>
    </citation>
    <scope>NUCLEOTIDE SEQUENCE</scope>
    <source>
        <strain evidence="3">CCC161011</strain>
    </source>
</reference>
<sequence length="792" mass="87630">MDPRPPTEVNQRNCICEGSGPETEALKTEIGQLSKIMLEQTEILRRMDARQAATNLSRQPIPQVPATSSSAWNPLLKSFLGETIQPQVDRWKSGLDALLVFLGLFSAIVTSFFIASQTGLAPDKSDRTNELLANLTEIVIMLSNKPADDLDFSPPSEFRPEPSNIRLNSYYSLSLVLSLSIATLAVAGRGFLNMVAMSQKKGAAFRLADIHRRWASAETSLRPAIEALPQLLVLPVLLFIVGVLDMLLSTILEISPAPRFILGSTVICLLAITVVAVVLVLALIDATIHPSTSAFQSATASLIVNSMPFITAFLRQLVTLITVPISHCYSAASGYKNRCSTHPPTMIPLSGAKSNSKIPYEDIYTSYHETIQQTHDDTVLDQAASALQQLVLREQFISVDLAPPDAAELATLIHLLSPEASFRSNITAASIVADIQSISQSFDILALLLRPLLDALERYHVHPSNRVLGDIWDSPFTLAIAHIVGEDNHRCPSVVRILASRKLFEHSFEGGPHYADHMKKISQLMWQVMEVRLRDAAQQDTEPQSRATEMCSAVPLEGLEKSGIRALMDSMFVTCNPTKTEIEERALWLSNCVPFDVIIEGLFRTVPFSSAGRRRHCAPWVHSFVDKVVEIIESTQLIGRDLLNLSILSTTNIQSYIKFLPRFRVLFGDSLPDDRNTFLRHTVALAHCTLQSRTTQSPLEYDSVLLRMLFNIREIYQQLDSPLLNQRDMQQYQFICSYVPTDKAVTRDAFSASVNGQGISLVQWETPECTQGVQDSTSGKQGVGAFARSFVS</sequence>